<evidence type="ECO:0000256" key="1">
    <source>
        <dbReference type="SAM" id="MobiDB-lite"/>
    </source>
</evidence>
<reference evidence="3" key="1">
    <citation type="submission" date="2019-10" db="EMBL/GenBank/DDBJ databases">
        <title>Conservation and host-specific expression of non-tandemly repeated heterogenous ribosome RNA gene in arbuscular mycorrhizal fungi.</title>
        <authorList>
            <person name="Maeda T."/>
            <person name="Kobayashi Y."/>
            <person name="Nakagawa T."/>
            <person name="Ezawa T."/>
            <person name="Yamaguchi K."/>
            <person name="Bino T."/>
            <person name="Nishimoto Y."/>
            <person name="Shigenobu S."/>
            <person name="Kawaguchi M."/>
        </authorList>
    </citation>
    <scope>NUCLEOTIDE SEQUENCE</scope>
    <source>
        <strain evidence="3">HR1</strain>
    </source>
</reference>
<dbReference type="InterPro" id="IPR004968">
    <property type="entry name" value="DNA_primase/NTPase_C"/>
</dbReference>
<feature type="domain" description="DNA primase/nucleoside triphosphatase C-terminal" evidence="2">
    <location>
        <begin position="17"/>
        <end position="60"/>
    </location>
</feature>
<dbReference type="EMBL" id="BLAL01000081">
    <property type="protein sequence ID" value="GES84609.1"/>
    <property type="molecule type" value="Genomic_DNA"/>
</dbReference>
<protein>
    <recommendedName>
        <fullName evidence="2">DNA primase/nucleoside triphosphatase C-terminal domain-containing protein</fullName>
    </recommendedName>
</protein>
<gene>
    <name evidence="3" type="ORF">RCL2_001172400</name>
</gene>
<sequence length="201" mass="22660">MKIETMRDQLPNPIQFIIDYISSWSDDQIAKLSSTSLYQNYVKWCDENGEKLLSNNIFAKLCESGLGDMEEFSDIPQDDLPKNETTDIPIFNVPETIPHKDKEVSNQDDSTQALFNYVTEDIRAPVTSISGTSKTSKRPELIISEPETIKLSESNKPINKNTNMPLKEIPADSSNPNELSSVILLAKAQRDEHLRKKGSQT</sequence>
<dbReference type="OrthoDB" id="2399431at2759"/>
<dbReference type="AlphaFoldDB" id="A0A8H3LCI3"/>
<proteinExistence type="predicted"/>
<evidence type="ECO:0000259" key="2">
    <source>
        <dbReference type="Pfam" id="PF03288"/>
    </source>
</evidence>
<dbReference type="Proteomes" id="UP000615446">
    <property type="component" value="Unassembled WGS sequence"/>
</dbReference>
<accession>A0A8H3LCI3</accession>
<dbReference type="Pfam" id="PF03288">
    <property type="entry name" value="Pox_D5"/>
    <property type="match status" value="1"/>
</dbReference>
<feature type="region of interest" description="Disordered" evidence="1">
    <location>
        <begin position="153"/>
        <end position="176"/>
    </location>
</feature>
<comment type="caution">
    <text evidence="3">The sequence shown here is derived from an EMBL/GenBank/DDBJ whole genome shotgun (WGS) entry which is preliminary data.</text>
</comment>
<evidence type="ECO:0000313" key="3">
    <source>
        <dbReference type="EMBL" id="GES84609.1"/>
    </source>
</evidence>
<feature type="compositionally biased region" description="Polar residues" evidence="1">
    <location>
        <begin position="153"/>
        <end position="164"/>
    </location>
</feature>
<evidence type="ECO:0000313" key="4">
    <source>
        <dbReference type="Proteomes" id="UP000615446"/>
    </source>
</evidence>
<organism evidence="3 4">
    <name type="scientific">Rhizophagus clarus</name>
    <dbReference type="NCBI Taxonomy" id="94130"/>
    <lineage>
        <taxon>Eukaryota</taxon>
        <taxon>Fungi</taxon>
        <taxon>Fungi incertae sedis</taxon>
        <taxon>Mucoromycota</taxon>
        <taxon>Glomeromycotina</taxon>
        <taxon>Glomeromycetes</taxon>
        <taxon>Glomerales</taxon>
        <taxon>Glomeraceae</taxon>
        <taxon>Rhizophagus</taxon>
    </lineage>
</organism>
<name>A0A8H3LCI3_9GLOM</name>